<comment type="caution">
    <text evidence="7">The sequence shown here is derived from an EMBL/GenBank/DDBJ whole genome shotgun (WGS) entry which is preliminary data.</text>
</comment>
<gene>
    <name evidence="7" type="ORF">Q361_11815</name>
</gene>
<dbReference type="CDD" id="cd00063">
    <property type="entry name" value="FN3"/>
    <property type="match status" value="1"/>
</dbReference>
<keyword evidence="2" id="KW-0677">Repeat</keyword>
<evidence type="ECO:0000256" key="4">
    <source>
        <dbReference type="SAM" id="Phobius"/>
    </source>
</evidence>
<dbReference type="PROSITE" id="PS50853">
    <property type="entry name" value="FN3"/>
    <property type="match status" value="3"/>
</dbReference>
<dbReference type="Gene3D" id="2.60.120.200">
    <property type="match status" value="2"/>
</dbReference>
<feature type="transmembrane region" description="Helical" evidence="4">
    <location>
        <begin position="28"/>
        <end position="46"/>
    </location>
</feature>
<keyword evidence="4" id="KW-0812">Transmembrane</keyword>
<dbReference type="EMBL" id="PQNY01000018">
    <property type="protein sequence ID" value="POS00882.1"/>
    <property type="molecule type" value="Genomic_DNA"/>
</dbReference>
<dbReference type="Gene3D" id="2.60.120.260">
    <property type="entry name" value="Galactose-binding domain-like"/>
    <property type="match status" value="1"/>
</dbReference>
<dbReference type="Pfam" id="PF18962">
    <property type="entry name" value="Por_Secre_tail"/>
    <property type="match status" value="1"/>
</dbReference>
<feature type="compositionally biased region" description="Low complexity" evidence="3">
    <location>
        <begin position="211"/>
        <end position="236"/>
    </location>
</feature>
<evidence type="ECO:0000256" key="3">
    <source>
        <dbReference type="SAM" id="MobiDB-lite"/>
    </source>
</evidence>
<dbReference type="Pfam" id="PF00041">
    <property type="entry name" value="fn3"/>
    <property type="match status" value="2"/>
</dbReference>
<dbReference type="InterPro" id="IPR036116">
    <property type="entry name" value="FN3_sf"/>
</dbReference>
<feature type="domain" description="Fibronectin type-III" evidence="6">
    <location>
        <begin position="868"/>
        <end position="970"/>
    </location>
</feature>
<sequence length="2245" mass="234890">MKRILPYQKLIASSHVALKQNANTKVSIFWSFLLFVIILFNATSWAQVASYTFSQSNGTYTAITGGTAHNTSATDDNNYSFTLPFTFTYNGTGYTVARPTTNGFLVLGGSAPSTSQYTPLSLGSTNFAISAFGANLRSIVRSEVLGTLPNRVYVCQWSSVDRLASSAWQTDAMNFQIRLYETTNVIEIVYGSNSGTTTSSTVQVGLRGSANTDYNNRTTTTNWATTSAGGSNSASSTYSSSIKPASGLTFNWSPPAPCTAPTAQPTALVTSSVTSSSVAGSFTAASPAPSGYLVVRSVGALSTNPVDGTTYSVGGTLGNGTIVQAGSAISFTASSLASNTAYTFTIFSYNNTGCSGGPKYFTTSPLTATATTCAVAPTAPTATSITSSSATISWTASATGGNAGTINYSLEVYTDSGYTTPISGSPFNTGTAVTQNVTGLSAASTYYYKIKASNGSCDSTYLTGNFTTACVSINTFPYSQGFNTAATIPNCYSASEGSIGSSIHWDSVSSDSSHGAGSPAEGSAFMRMNYFNAQTTYNPYYFNFPTFDLGATPKRATFNIWMGSASGTNSLVFQVSTNGGGTWTDLTTYTANASNTSSSAAWEAKIVDLTAYVSQSITFRLKATSNYGSNFCNIGFDNFVVENIPSCQVPASVSSTTSITDASATINWTASPSAPTGGYDWEVRSSGGGGSGATGLAASGSVASGVLTANATGLSPAISYTVYVRANCGSGDTSTWVSGGTFVSACSIPNAPSNVVTSNVTATTLTVGFTAASPAPTGYMVFLSTTSTVVPTLSNGTTYTAGTTYNIGGIDYKCVISNQTATSHNLTGGISNTQHNYFVFSRNSMNNCSGYPYYSAGITGYAITCPAAPTAPVVSALTTTSATLSWTASAVGGGASTINYILEVYTDSGYTTHITGSPFTMGTAVTQNITGLTAATTYYYRIKANNGSCDSTYLSGNFTTVCNAITTLPWTEGFETPTIPSFPSCWLKENGDWATTNNANSTSDADARTGAQFLRETYSATNEYIWTPGFTLTAGASYDFSFYWAGDTYSGWTGDVFVNSSQLSTGATQLGTSFVTSSTTTTKTYAQVKQSFVPSTTGVYYFAIRVNASSVPYYLSFDDFKLEVTPIPIVVTPSTSTLCAGESVTLTASSSASYTYSWSPSTGLNTTSGATVTATPSSTTTYIVTGTDTSTSATTSKSVTVTVNAFPSDLNVTNTNADICSGSVQTITATGGVLSNVVIFSEDFNGATNSWTTNNAGNGGGYPSDANWTLTPDGYDYYDGYDDYIFHSNDNTQFYLSNSDAQYGSTTTANITRLVSPVFSTVGFTNATLTFYSNFITGNNDHAYIDVSTDGGSTWTNAVADYTSTIGSSTYDSSTYAYMQSFSLVTLNLNAYVGYANVKIRFRYSHTYDYWWAIDNVKIVGDYQQITWSPTTELYTNVACTPAYAYTTGSHATTVYAKPTANVTYTATATNGSCSKTDTVSYTIKPNVSITTQPVSQTVCAGSSVTFSVVAANSAGGYLYEWRKNGTPIPTATNSSYTIASTTVADAANYTVYIVGDCGDVTSNVATLTVNPLPTATIASTNGPETYTNEATFTITGTTDAVVTYTINGGANATTTLTAGTSTLTVDVTNTTTSQTLTLVSVTNGTCTATLSNTATVAVGPIRWTGTTSNSWSTGTNWTTGTVPTGSRNIEIPIGTPVLDTNFTLPVGKQLSITGTGSLTMSPSSVLTLAGTADFGGKSVTLQSDATGTATIAEITGTLNGATNVTVERYIPAKRAWRALTAPLKGSNGSLYATWQNNGSTVSGTGVSIWGPSGTNIETGPNYSVLNYTATGWVGVNNTSTSTLFDSTKNNAYLVFVTGPYGSNNIATNTAATATTLKATGQLITGTVNYSNIIDTKHTLIGNPYASALTPSTLLDGGTNLITNFWVWDPNVGTTGGYNMYDDVLNKYTSLTGSYPTNTTAIQSGQAFFVRATTGTTGSFSLIESKKSTAVSNVFGRTQNTSTPATVDASIFRVGMYKETTEGWKGADGAIVGIYATASNDVNDSDGKKMANGSENIAFVRNNTTLSSEHHAPIQAQDELYMRVWNTSAANYKLKINTENFADTTLEATLIDLFTGTQTPLMLDGSVVEYPFAVTSNTASTGDRFKVVFQNSALGVHTSTSASLKLYPNPATSGMVQVQLPEGDYSHCSYEVVNGLGQIVAQSKVPTDSSHLFSINTASLASSWYVVRIVENGKTIYQTKLIVKN</sequence>
<dbReference type="SUPFAM" id="SSF49265">
    <property type="entry name" value="Fibronectin type III"/>
    <property type="match status" value="3"/>
</dbReference>
<dbReference type="InterPro" id="IPR050991">
    <property type="entry name" value="ECM_Regulatory_Proteins"/>
</dbReference>
<evidence type="ECO:0000256" key="1">
    <source>
        <dbReference type="ARBA" id="ARBA00022729"/>
    </source>
</evidence>
<dbReference type="InterPro" id="IPR003961">
    <property type="entry name" value="FN3_dom"/>
</dbReference>
<evidence type="ECO:0000259" key="6">
    <source>
        <dbReference type="PROSITE" id="PS50853"/>
    </source>
</evidence>
<dbReference type="InterPro" id="IPR036179">
    <property type="entry name" value="Ig-like_dom_sf"/>
</dbReference>
<dbReference type="Proteomes" id="UP000237056">
    <property type="component" value="Unassembled WGS sequence"/>
</dbReference>
<dbReference type="InterPro" id="IPR007110">
    <property type="entry name" value="Ig-like_dom"/>
</dbReference>
<keyword evidence="4" id="KW-0472">Membrane</keyword>
<organism evidence="7 8">
    <name type="scientific">Flavobacterium croceum DSM 17960</name>
    <dbReference type="NCBI Taxonomy" id="1121886"/>
    <lineage>
        <taxon>Bacteria</taxon>
        <taxon>Pseudomonadati</taxon>
        <taxon>Bacteroidota</taxon>
        <taxon>Flavobacteriia</taxon>
        <taxon>Flavobacteriales</taxon>
        <taxon>Flavobacteriaceae</taxon>
        <taxon>Flavobacterium</taxon>
    </lineage>
</organism>
<dbReference type="PROSITE" id="PS50835">
    <property type="entry name" value="IG_LIKE"/>
    <property type="match status" value="1"/>
</dbReference>
<dbReference type="RefSeq" id="WP_169929303.1">
    <property type="nucleotide sequence ID" value="NZ_PQNY01000018.1"/>
</dbReference>
<feature type="domain" description="Fibronectin type-III" evidence="6">
    <location>
        <begin position="376"/>
        <end position="478"/>
    </location>
</feature>
<dbReference type="SMART" id="SM00409">
    <property type="entry name" value="IG"/>
    <property type="match status" value="2"/>
</dbReference>
<keyword evidence="1" id="KW-0732">Signal</keyword>
<dbReference type="SMART" id="SM00060">
    <property type="entry name" value="FN3"/>
    <property type="match status" value="5"/>
</dbReference>
<feature type="region of interest" description="Disordered" evidence="3">
    <location>
        <begin position="208"/>
        <end position="236"/>
    </location>
</feature>
<dbReference type="SUPFAM" id="SSF48726">
    <property type="entry name" value="Immunoglobulin"/>
    <property type="match status" value="1"/>
</dbReference>
<reference evidence="7 8" key="1">
    <citation type="submission" date="2018-01" db="EMBL/GenBank/DDBJ databases">
        <title>Genomic Encyclopedia of Type Strains, Phase I: the one thousand microbial genomes (KMG-I) project.</title>
        <authorList>
            <person name="Goeker M."/>
        </authorList>
    </citation>
    <scope>NUCLEOTIDE SEQUENCE [LARGE SCALE GENOMIC DNA]</scope>
    <source>
        <strain evidence="7 8">DSM 17960</strain>
    </source>
</reference>
<evidence type="ECO:0000259" key="5">
    <source>
        <dbReference type="PROSITE" id="PS50835"/>
    </source>
</evidence>
<dbReference type="Gene3D" id="2.60.40.10">
    <property type="entry name" value="Immunoglobulins"/>
    <property type="match status" value="5"/>
</dbReference>
<proteinExistence type="predicted"/>
<keyword evidence="8" id="KW-1185">Reference proteome</keyword>
<protein>
    <submittedName>
        <fullName evidence="7">Fibronectin type III domain protein</fullName>
    </submittedName>
</protein>
<evidence type="ECO:0000256" key="2">
    <source>
        <dbReference type="ARBA" id="ARBA00022737"/>
    </source>
</evidence>
<accession>A0A2S4N562</accession>
<evidence type="ECO:0000313" key="8">
    <source>
        <dbReference type="Proteomes" id="UP000237056"/>
    </source>
</evidence>
<dbReference type="InterPro" id="IPR026444">
    <property type="entry name" value="Secre_tail"/>
</dbReference>
<feature type="domain" description="Fibronectin type-III" evidence="6">
    <location>
        <begin position="649"/>
        <end position="747"/>
    </location>
</feature>
<dbReference type="PANTHER" id="PTHR46708:SF2">
    <property type="entry name" value="FIBRONECTIN TYPE-III DOMAIN-CONTAINING PROTEIN"/>
    <property type="match status" value="1"/>
</dbReference>
<evidence type="ECO:0000313" key="7">
    <source>
        <dbReference type="EMBL" id="POS00882.1"/>
    </source>
</evidence>
<dbReference type="InterPro" id="IPR013783">
    <property type="entry name" value="Ig-like_fold"/>
</dbReference>
<feature type="domain" description="Ig-like" evidence="5">
    <location>
        <begin position="1486"/>
        <end position="1569"/>
    </location>
</feature>
<dbReference type="PANTHER" id="PTHR46708">
    <property type="entry name" value="TENASCIN"/>
    <property type="match status" value="1"/>
</dbReference>
<keyword evidence="4" id="KW-1133">Transmembrane helix</keyword>
<dbReference type="InterPro" id="IPR003599">
    <property type="entry name" value="Ig_sub"/>
</dbReference>
<name>A0A2S4N562_9FLAO</name>